<accession>A0A0E3EL50</accession>
<reference evidence="3 4" key="1">
    <citation type="submission" date="2013-12" db="EMBL/GenBank/DDBJ databases">
        <title>Ecological redundancy of diverse viral populations within a natural community.</title>
        <authorList>
            <person name="Gregory A.C."/>
            <person name="LaButti K."/>
            <person name="Copeland A."/>
            <person name="Woyke T."/>
            <person name="Sullivan M.B."/>
        </authorList>
    </citation>
    <scope>NUCLEOTIDE SEQUENCE [LARGE SCALE GENOMIC DNA]</scope>
    <source>
        <strain evidence="1">Syn7803C43</strain>
        <strain evidence="2">Syn7803US88</strain>
    </source>
</reference>
<dbReference type="Proteomes" id="UP000185280">
    <property type="component" value="Segment"/>
</dbReference>
<dbReference type="EMBL" id="KJ019128">
    <property type="protein sequence ID" value="AIX38004.1"/>
    <property type="molecule type" value="Genomic_DNA"/>
</dbReference>
<proteinExistence type="predicted"/>
<gene>
    <name evidence="1" type="ORF">Syn7803C43_3</name>
    <name evidence="2" type="ORF">Syn7803US88_3</name>
</gene>
<protein>
    <submittedName>
        <fullName evidence="1">Baseplate tail tube cap protein</fullName>
    </submittedName>
</protein>
<dbReference type="OrthoDB" id="18616at10239"/>
<evidence type="ECO:0000313" key="4">
    <source>
        <dbReference type="Proteomes" id="UP000185280"/>
    </source>
</evidence>
<sequence length="346" mass="37081">MANILKYPLKAPVSGDYLDGPDGASGPIDYLKIQRFRIDYGKSESGYGGTNLPGSKVSTVTNETVAYLAMPSSLATSYNADYEQIAMGAAGVLGAQTTSQIGQFLKGDGFSSEQAASNLQNAAAGLLPEFAYNKGAGMISSLASSFGVGGNVSGNNLQALTAGRIMNPFTEQVFNGMQFRSHQFNFKMFAKNQSEARQILEIVKYLKVGTLPMLGDADLDFINNLKSTFNKDENESVSGASSGTATNLQGKFLKVPDRYLLEFVRLDPNTNTVKKLPHYKFHACVCNNVSVNYTPDGQYVSFKDAIADLSEDGDKGASQIFVPAIEIGLSFAETRFLTQTDAAAGF</sequence>
<dbReference type="RefSeq" id="YP_007001730.1">
    <property type="nucleotide sequence ID" value="NC_019444.1"/>
</dbReference>
<organism evidence="1 3">
    <name type="scientific">Synechococcus phage ACG-2014c</name>
    <dbReference type="NCBI Taxonomy" id="1079998"/>
    <lineage>
        <taxon>Viruses</taxon>
        <taxon>Duplodnaviria</taxon>
        <taxon>Heunggongvirae</taxon>
        <taxon>Uroviricota</taxon>
        <taxon>Caudoviricetes</taxon>
        <taxon>Pantevenvirales</taxon>
        <taxon>Kyanoviridae</taxon>
        <taxon>Namakavirus</taxon>
        <taxon>Namakavirus smbcm6</taxon>
    </lineage>
</organism>
<dbReference type="Proteomes" id="UP000185279">
    <property type="component" value="Segment"/>
</dbReference>
<evidence type="ECO:0000313" key="3">
    <source>
        <dbReference type="Proteomes" id="UP000185279"/>
    </source>
</evidence>
<evidence type="ECO:0000313" key="1">
    <source>
        <dbReference type="EMBL" id="AIX14398.1"/>
    </source>
</evidence>
<dbReference type="EMBL" id="KJ019027">
    <property type="protein sequence ID" value="AIX14398.1"/>
    <property type="molecule type" value="Genomic_DNA"/>
</dbReference>
<evidence type="ECO:0000313" key="2">
    <source>
        <dbReference type="EMBL" id="AIX38004.1"/>
    </source>
</evidence>
<name>A0A0E3EL50_9CAUD</name>